<dbReference type="InParanoid" id="A0A384LKD9"/>
<reference evidence="3 4" key="1">
    <citation type="journal article" date="2008" name="Nature">
        <title>The genome of Plasmodium knowlesi strain H, a zoonotic malaria parasite with host range from monkey to man.</title>
        <authorList>
            <person name="Pain A."/>
            <person name="Boehme U."/>
            <person name="Berry A.E."/>
            <person name="Mungall K."/>
            <person name="Finn R."/>
            <person name="Jackson A.P."/>
            <person name="Mourier T."/>
            <person name="Mistry J."/>
            <person name="Pasini E.M."/>
            <person name="Aslett M."/>
            <person name="Balasubrammaniam S."/>
            <person name="Borgwardt K."/>
            <person name="Brooks K."/>
            <person name="Carret C."/>
            <person name="Carver T.J."/>
            <person name="Cherevach I."/>
            <person name="Chillingworth T."/>
            <person name="Clarke T.G."/>
            <person name="Galinski M.R."/>
            <person name="Hall N."/>
            <person name="Harper D."/>
            <person name="Harris D."/>
            <person name="Hauser H."/>
            <person name="Ivens A."/>
            <person name="Janssen C.S."/>
            <person name="Keane T."/>
            <person name="Larke N."/>
            <person name="Lapp S."/>
            <person name="Marti M."/>
            <person name="Moule S."/>
            <person name="Meyer I.M."/>
            <person name="Ormond D."/>
            <person name="Peters N."/>
            <person name="Sanders M."/>
            <person name="Sanders S."/>
            <person name="Sergeant T.J."/>
            <person name="Simmonds M."/>
            <person name="Smith F."/>
            <person name="Squares R."/>
            <person name="Thurston S."/>
            <person name="Tivey A.R."/>
            <person name="Walker D."/>
            <person name="White B."/>
            <person name="Zuiderwijk E."/>
            <person name="Churcher C."/>
            <person name="Quail M.A."/>
            <person name="Cowman A.F."/>
            <person name="Turner C.M.R."/>
            <person name="Rajandream M.A."/>
            <person name="Kocken C.H.M."/>
            <person name="Thomas A.W."/>
            <person name="Newbold C.I."/>
            <person name="Barrell B.G."/>
            <person name="Berriman M."/>
        </authorList>
    </citation>
    <scope>NUCLEOTIDE SEQUENCE [LARGE SCALE GENOMIC DNA]</scope>
    <source>
        <strain evidence="3 4">H</strain>
    </source>
</reference>
<accession>A0A384LKD9</accession>
<feature type="transmembrane region" description="Helical" evidence="2">
    <location>
        <begin position="927"/>
        <end position="948"/>
    </location>
</feature>
<evidence type="ECO:0000256" key="2">
    <source>
        <dbReference type="SAM" id="Phobius"/>
    </source>
</evidence>
<keyword evidence="4" id="KW-1185">Reference proteome</keyword>
<feature type="transmembrane region" description="Helical" evidence="2">
    <location>
        <begin position="984"/>
        <end position="1004"/>
    </location>
</feature>
<accession>A0A1A7VTJ6</accession>
<dbReference type="OrthoDB" id="371137at2759"/>
<feature type="region of interest" description="Disordered" evidence="1">
    <location>
        <begin position="325"/>
        <end position="368"/>
    </location>
</feature>
<dbReference type="GeneID" id="7319159"/>
<gene>
    <name evidence="3" type="ORF">PKNH_0404600</name>
</gene>
<keyword evidence="2" id="KW-0812">Transmembrane</keyword>
<protein>
    <submittedName>
        <fullName evidence="3">Uncharacterized protein</fullName>
    </submittedName>
</protein>
<keyword evidence="2" id="KW-1133">Transmembrane helix</keyword>
<dbReference type="FunCoup" id="A0A384LKD9">
    <property type="interactions" value="317"/>
</dbReference>
<dbReference type="VEuPathDB" id="PlasmoDB:PKNH_0404600"/>
<dbReference type="EMBL" id="AM910986">
    <property type="protein sequence ID" value="CAA9986686.1"/>
    <property type="molecule type" value="Genomic_DNA"/>
</dbReference>
<dbReference type="STRING" id="5851.A0A384LKD9"/>
<dbReference type="RefSeq" id="XP_002257872.1">
    <property type="nucleotide sequence ID" value="XM_002257836.1"/>
</dbReference>
<proteinExistence type="predicted"/>
<name>A0A384LKD9_PLAKH</name>
<feature type="compositionally biased region" description="Polar residues" evidence="1">
    <location>
        <begin position="357"/>
        <end position="368"/>
    </location>
</feature>
<dbReference type="Proteomes" id="UP000031513">
    <property type="component" value="Chromosome 4"/>
</dbReference>
<accession>B3L0J0</accession>
<dbReference type="KEGG" id="pkn:PKNH_0404600"/>
<evidence type="ECO:0000256" key="1">
    <source>
        <dbReference type="SAM" id="MobiDB-lite"/>
    </source>
</evidence>
<feature type="compositionally biased region" description="Polar residues" evidence="1">
    <location>
        <begin position="331"/>
        <end position="342"/>
    </location>
</feature>
<evidence type="ECO:0000313" key="4">
    <source>
        <dbReference type="Proteomes" id="UP000031513"/>
    </source>
</evidence>
<dbReference type="OMA" id="CLIHKSI"/>
<organism evidence="3 4">
    <name type="scientific">Plasmodium knowlesi (strain H)</name>
    <dbReference type="NCBI Taxonomy" id="5851"/>
    <lineage>
        <taxon>Eukaryota</taxon>
        <taxon>Sar</taxon>
        <taxon>Alveolata</taxon>
        <taxon>Apicomplexa</taxon>
        <taxon>Aconoidasida</taxon>
        <taxon>Haemosporida</taxon>
        <taxon>Plasmodiidae</taxon>
        <taxon>Plasmodium</taxon>
        <taxon>Plasmodium (Plasmodium)</taxon>
    </lineage>
</organism>
<sequence length="1088" mass="125317">MIAAACKLSNEFLSIKREKKMHRYVFVYTRRSVARSFVGIAMGKGDARNGTSASEGKKCLRHLVRLQRELYSLLNVNRWKYHLSSPSDRLHSRAAPTELSNEGSVKLWNEDSVEVPVEIPNHLNRSVRKLHKGTPLEERNTMMAKTVEQKYIDETLNRMYSLMSRTALSKVLQLSEQVSNKDLYKTVLMKYFHKINRRDRRGMRRGRSITWCGGTKNELLSFFLMCADYYIRMQGDRDNGTKIHTCESNEFENTSDVCRDVLGILAQGFRTNSGTFKLKEMNDLVCALLRLKMVDPFVVDEDITNDLIKRFSSRLLRQNCTVIEREEGEPSSESLSRNSELTYPSEDNDGGRPAVSPTEQQGGASPSSVIHLGDLAKVLYQVVTINKRLVDKKKDSPLDRFTKEQTHLVNAILAYSKKEIKEGKVVKDKLFWRSCTSLLYSLTVLYNKTLHSDCVEIYDDIMKEYDECFDVYSDQLLSLSCQEFKNFGEEYWPEEGVKRECLLRSISYFSNSKVTSIKFVLSMNEHPTEKQGFLSLEELIKLSYAVTFFYKQLGSSGEGIKTKWNHRVKRVISSLLIVTDGFVERAVLDVLTVKKQNGIDEIKMRSLLKRLSHLANVYYEHHIGDMKVLCALTVLISKCRDVDLVVLSNILNIFTKLNFSYEAFFVCLFFSNCMGRGHLGENVLRARFFAQNEGSSQVTLSDQTDETNAAQEEKRKPIAFYIWRAFLKCVKRSVADKHKLKDLSPVNITKLMNGLIHFKCLDKQSIELLMKIISAQYRRGESVGIMNRAGHNTVNTDGEVVGSPNFNLVSLGSLLNYMSMTDDIQCYDAKIKLVQMIADKVVKRENSFDARLLCSVYISYARLNIHDIGLFYIIRKRLQLNELNEVNVLSLLSYMNKAGIYDEKILRICFNNAFAKWEMKTKQRLSYGVHLLFILTSISQTFLFDNFYTILFRALKIISYVYSVCKDEHEDEAEKKKKKKKKKLSYNFFSMLLISLHTFHHFFLDIHLGGNGKRVLDNLNREYLKILYFFLCQRWEVIEGMGATNSQIQKNVLTSLRQVVNKDVSICYEYALSGTPYLVDMVLQRGGG</sequence>
<dbReference type="AlphaFoldDB" id="A0A384LKD9"/>
<evidence type="ECO:0000313" key="3">
    <source>
        <dbReference type="EMBL" id="CAA9986686.1"/>
    </source>
</evidence>
<keyword evidence="2" id="KW-0472">Membrane</keyword>